<organism evidence="2 3">
    <name type="scientific">Microbacterium hominis</name>
    <dbReference type="NCBI Taxonomy" id="162426"/>
    <lineage>
        <taxon>Bacteria</taxon>
        <taxon>Bacillati</taxon>
        <taxon>Actinomycetota</taxon>
        <taxon>Actinomycetes</taxon>
        <taxon>Micrococcales</taxon>
        <taxon>Microbacteriaceae</taxon>
        <taxon>Microbacterium</taxon>
    </lineage>
</organism>
<dbReference type="InterPro" id="IPR035437">
    <property type="entry name" value="SNase_OB-fold_sf"/>
</dbReference>
<proteinExistence type="predicted"/>
<evidence type="ECO:0000259" key="1">
    <source>
        <dbReference type="PROSITE" id="PS50830"/>
    </source>
</evidence>
<dbReference type="PROSITE" id="PS50830">
    <property type="entry name" value="TNASE_3"/>
    <property type="match status" value="1"/>
</dbReference>
<dbReference type="AlphaFoldDB" id="A0A7D4PT95"/>
<reference evidence="2 3" key="1">
    <citation type="submission" date="2020-05" db="EMBL/GenBank/DDBJ databases">
        <title>Strain PA2F3 complete genome.</title>
        <authorList>
            <person name="Kim Y.-S."/>
            <person name="Kim S.-J."/>
            <person name="Jung H.-k."/>
            <person name="Kim S.-E."/>
            <person name="Kim K.-H."/>
        </authorList>
    </citation>
    <scope>NUCLEOTIDE SEQUENCE [LARGE SCALE GENOMIC DNA]</scope>
    <source>
        <strain evidence="2 3">PA2F3</strain>
    </source>
</reference>
<dbReference type="Pfam" id="PF00565">
    <property type="entry name" value="SNase"/>
    <property type="match status" value="1"/>
</dbReference>
<protein>
    <submittedName>
        <fullName evidence="2">Thermonuclease family protein</fullName>
    </submittedName>
</protein>
<evidence type="ECO:0000313" key="3">
    <source>
        <dbReference type="Proteomes" id="UP000502498"/>
    </source>
</evidence>
<dbReference type="RefSeq" id="WP_172988855.1">
    <property type="nucleotide sequence ID" value="NZ_CP054038.1"/>
</dbReference>
<evidence type="ECO:0000313" key="2">
    <source>
        <dbReference type="EMBL" id="QKJ18414.1"/>
    </source>
</evidence>
<dbReference type="Proteomes" id="UP000502498">
    <property type="component" value="Chromosome"/>
</dbReference>
<gene>
    <name evidence="2" type="ORF">HQM25_02730</name>
</gene>
<dbReference type="Gene3D" id="2.40.50.90">
    <property type="match status" value="1"/>
</dbReference>
<name>A0A7D4PT95_9MICO</name>
<dbReference type="SMART" id="SM00318">
    <property type="entry name" value="SNc"/>
    <property type="match status" value="1"/>
</dbReference>
<dbReference type="EMBL" id="CP054038">
    <property type="protein sequence ID" value="QKJ18414.1"/>
    <property type="molecule type" value="Genomic_DNA"/>
</dbReference>
<accession>A0A7D4PT95</accession>
<feature type="domain" description="TNase-like" evidence="1">
    <location>
        <begin position="53"/>
        <end position="191"/>
    </location>
</feature>
<dbReference type="SUPFAM" id="SSF50199">
    <property type="entry name" value="Staphylococcal nuclease"/>
    <property type="match status" value="1"/>
</dbReference>
<sequence length="193" mass="20425">MKRVASAVAVVLVAIAIIVGVIWYSQVSSTVGDTAVSGDVPSFEVTLPSPPADAFEMTVMSVHDGDTLRAVVATPNDIVTTTESTRIRLLGIDTPEISPELECWGAEATDALTALAPPGSTIIVAPDRDPFDQYGRNLLYLWTAEGEFINARLVADGAARVEIYSPNDLHEELLRGLEADAAAADLGRWGACS</sequence>
<dbReference type="InterPro" id="IPR016071">
    <property type="entry name" value="Staphylococal_nuclease_OB-fold"/>
</dbReference>